<feature type="transmembrane region" description="Helical" evidence="1">
    <location>
        <begin position="471"/>
        <end position="491"/>
    </location>
</feature>
<feature type="transmembrane region" description="Helical" evidence="1">
    <location>
        <begin position="213"/>
        <end position="237"/>
    </location>
</feature>
<reference evidence="2" key="1">
    <citation type="submission" date="2021-01" db="EMBL/GenBank/DDBJ databases">
        <authorList>
            <person name="Corre E."/>
            <person name="Pelletier E."/>
            <person name="Niang G."/>
            <person name="Scheremetjew M."/>
            <person name="Finn R."/>
            <person name="Kale V."/>
            <person name="Holt S."/>
            <person name="Cochrane G."/>
            <person name="Meng A."/>
            <person name="Brown T."/>
            <person name="Cohen L."/>
        </authorList>
    </citation>
    <scope>NUCLEOTIDE SEQUENCE</scope>
    <source>
        <strain evidence="2">NIES-381</strain>
    </source>
</reference>
<dbReference type="PANTHER" id="PTHR47380:SF4">
    <property type="entry name" value="OS02G0533000 PROTEIN"/>
    <property type="match status" value="1"/>
</dbReference>
<evidence type="ECO:0000256" key="1">
    <source>
        <dbReference type="SAM" id="Phobius"/>
    </source>
</evidence>
<keyword evidence="1" id="KW-0812">Transmembrane</keyword>
<sequence>MMSTKVCGQLFLAPSILLVLCAILVPLADLSGLLDVTTTVQAYALPSPGRIPVMPHTTSSRTSMYPTNVQSIKPISPVGQSGLNYQVAGTWDTLEPNEQPRNTLPTVAPRPDLKTLTDPKIDSRVVEAVERLGGKVTVADVASSAGVDLQIAAINVRDMAYLTGAAIIVSESGELLYDFGRRPSARLASVSARASLSQAWKKISPYLAKGIRIAFGLALFASLATVFVTLTLVNGVFSLTSEEDEERGGGGSSGGGFFHPHSFFGPSIWIMPQPYYSYGYYDPYAGAEYYEERPQRKMSFFEAVYSFVFGDGNPNYRLDERRYQMIAQVIRDNDGAVVAEQLAPYLEPPESWFQRSPDSVVVDEAFVGPVLTRFNGHAEVTDQGDIVYVFDDLRSTSGKSRGHSAVSSFLEEEETTFSRATTGQKWMAAILGGINVFGAVKLGSIVSVLSILTAKKVITLGPFLTAVTGLYPFLCAYAAVFVATPVLRWFVMQGTNAGVSNRNEARYAAAVQLQNGLRASGSDTRRKIEGSMQFKGAARNIGNESIAFRSDVDATSQKEDEFAAFDRKLGTA</sequence>
<organism evidence="2">
    <name type="scientific">Eutreptiella gymnastica</name>
    <dbReference type="NCBI Taxonomy" id="73025"/>
    <lineage>
        <taxon>Eukaryota</taxon>
        <taxon>Discoba</taxon>
        <taxon>Euglenozoa</taxon>
        <taxon>Euglenida</taxon>
        <taxon>Spirocuta</taxon>
        <taxon>Euglenophyceae</taxon>
        <taxon>Eutreptiales</taxon>
        <taxon>Eutreptiaceae</taxon>
        <taxon>Eutreptiella</taxon>
    </lineage>
</organism>
<dbReference type="AlphaFoldDB" id="A0A7S1I387"/>
<name>A0A7S1I387_9EUGL</name>
<keyword evidence="1" id="KW-1133">Transmembrane helix</keyword>
<dbReference type="PANTHER" id="PTHR47380">
    <property type="entry name" value="OS02G0533000 PROTEIN"/>
    <property type="match status" value="1"/>
</dbReference>
<feature type="transmembrane region" description="Helical" evidence="1">
    <location>
        <begin position="426"/>
        <end position="451"/>
    </location>
</feature>
<evidence type="ECO:0000313" key="2">
    <source>
        <dbReference type="EMBL" id="CAD8999604.1"/>
    </source>
</evidence>
<dbReference type="InterPro" id="IPR044200">
    <property type="entry name" value="At5g03900-like"/>
</dbReference>
<keyword evidence="1" id="KW-0472">Membrane</keyword>
<protein>
    <submittedName>
        <fullName evidence="2">Uncharacterized protein</fullName>
    </submittedName>
</protein>
<gene>
    <name evidence="2" type="ORF">EGYM00392_LOCUS10677</name>
</gene>
<proteinExistence type="predicted"/>
<accession>A0A7S1I387</accession>
<dbReference type="EMBL" id="HBGA01029045">
    <property type="protein sequence ID" value="CAD8999604.1"/>
    <property type="molecule type" value="Transcribed_RNA"/>
</dbReference>